<dbReference type="PANTHER" id="PTHR42877">
    <property type="entry name" value="L-ORNITHINE N(5)-MONOOXYGENASE-RELATED"/>
    <property type="match status" value="1"/>
</dbReference>
<dbReference type="InterPro" id="IPR020946">
    <property type="entry name" value="Flavin_mOase-like"/>
</dbReference>
<accession>A0A7U7ER28</accession>
<dbReference type="Pfam" id="PF00743">
    <property type="entry name" value="FMO-like"/>
    <property type="match status" value="1"/>
</dbReference>
<keyword evidence="1" id="KW-0285">Flavoprotein</keyword>
<reference evidence="4 5" key="1">
    <citation type="submission" date="2020-08" db="EMBL/GenBank/DDBJ databases">
        <authorList>
            <person name="Criscuolo A."/>
        </authorList>
    </citation>
    <scope>NUCLEOTIDE SEQUENCE [LARGE SCALE GENOMIC DNA]</scope>
    <source>
        <strain evidence="4">CIP111764</strain>
    </source>
</reference>
<name>A0A7U7ER28_9GAMM</name>
<organism evidence="4 5">
    <name type="scientific">Zestomonas carbonaria</name>
    <dbReference type="NCBI Taxonomy" id="2762745"/>
    <lineage>
        <taxon>Bacteria</taxon>
        <taxon>Pseudomonadati</taxon>
        <taxon>Pseudomonadota</taxon>
        <taxon>Gammaproteobacteria</taxon>
        <taxon>Pseudomonadales</taxon>
        <taxon>Pseudomonadaceae</taxon>
        <taxon>Zestomonas</taxon>
    </lineage>
</organism>
<dbReference type="SUPFAM" id="SSF51905">
    <property type="entry name" value="FAD/NAD(P)-binding domain"/>
    <property type="match status" value="1"/>
</dbReference>
<comment type="caution">
    <text evidence="4">The sequence shown here is derived from an EMBL/GenBank/DDBJ whole genome shotgun (WGS) entry which is preliminary data.</text>
</comment>
<proteinExistence type="predicted"/>
<evidence type="ECO:0000313" key="5">
    <source>
        <dbReference type="Proteomes" id="UP000583387"/>
    </source>
</evidence>
<dbReference type="GO" id="GO:0050661">
    <property type="term" value="F:NADP binding"/>
    <property type="evidence" value="ECO:0007669"/>
    <property type="project" value="InterPro"/>
</dbReference>
<dbReference type="Gene3D" id="3.50.50.60">
    <property type="entry name" value="FAD/NAD(P)-binding domain"/>
    <property type="match status" value="2"/>
</dbReference>
<keyword evidence="2" id="KW-0274">FAD</keyword>
<keyword evidence="4" id="KW-0503">Monooxygenase</keyword>
<dbReference type="EC" id="1.14.13.-" evidence="4"/>
<protein>
    <submittedName>
        <fullName evidence="4">Baeyer-Villiger monooxygenase</fullName>
        <ecNumber evidence="4">1.14.13.-</ecNumber>
    </submittedName>
</protein>
<dbReference type="AlphaFoldDB" id="A0A7U7ER28"/>
<evidence type="ECO:0000256" key="1">
    <source>
        <dbReference type="ARBA" id="ARBA00022630"/>
    </source>
</evidence>
<dbReference type="EMBL" id="CAJFCI010000076">
    <property type="protein sequence ID" value="CAD5109594.1"/>
    <property type="molecule type" value="Genomic_DNA"/>
</dbReference>
<sequence>MHNNSPSPVRVLIIGAGFGGLGLAIRLRQSGIDDFLILEKAGEVGGTWRDNSYPGAACDVPSHLYSFSFAPKTDWSRKYAPQAEIHAYQRQLADDYGLRRHIRFGIEVAGAAFDEAEGLWRVTSTAGETFAARALVSACGQLNRPLYPRLPGIERFQGEVFHSARWNHDYDLAGKRVAVVGTGASAIQFVPQIAPQVARLHLFQRSAAYVIPKPDRAYRPWELALMQRFPALQKVDRLLKYIQHESRVLAFSVFPPLMKMMRLSFHKHLARGIPDRELRRRLEPDYPLGCKRILISNDYYPALARDNVEVVDTAIREVTERGLVSADGREREVDAIIYGTGFAATDFLAPMHITGRGGLELNQAWRDGAEAYLGISVNGFPNLFVLYGPNTNLGHNSILYMLESQFSYVLGCLRALDERGLRYLDVKPEVQRQFNRRLQHQVRHTVWEQGCTSWYKTADGKNTNNWPGFTFAYRKLTRHPELADYECVR</sequence>
<dbReference type="RefSeq" id="WP_187672902.1">
    <property type="nucleotide sequence ID" value="NZ_CAJFCI010000076.1"/>
</dbReference>
<evidence type="ECO:0000313" key="4">
    <source>
        <dbReference type="EMBL" id="CAD5109594.1"/>
    </source>
</evidence>
<evidence type="ECO:0000256" key="3">
    <source>
        <dbReference type="ARBA" id="ARBA00023002"/>
    </source>
</evidence>
<dbReference type="InterPro" id="IPR036188">
    <property type="entry name" value="FAD/NAD-bd_sf"/>
</dbReference>
<evidence type="ECO:0000256" key="2">
    <source>
        <dbReference type="ARBA" id="ARBA00022827"/>
    </source>
</evidence>
<dbReference type="GO" id="GO:0004499">
    <property type="term" value="F:N,N-dimethylaniline monooxygenase activity"/>
    <property type="evidence" value="ECO:0007669"/>
    <property type="project" value="InterPro"/>
</dbReference>
<dbReference type="PANTHER" id="PTHR42877:SF4">
    <property type="entry name" value="FAD_NAD(P)-BINDING DOMAIN-CONTAINING PROTEIN-RELATED"/>
    <property type="match status" value="1"/>
</dbReference>
<dbReference type="GO" id="GO:0050660">
    <property type="term" value="F:flavin adenine dinucleotide binding"/>
    <property type="evidence" value="ECO:0007669"/>
    <property type="project" value="InterPro"/>
</dbReference>
<dbReference type="InterPro" id="IPR051209">
    <property type="entry name" value="FAD-bind_Monooxygenase_sf"/>
</dbReference>
<keyword evidence="5" id="KW-1185">Reference proteome</keyword>
<keyword evidence="3 4" id="KW-0560">Oxidoreductase</keyword>
<gene>
    <name evidence="4" type="ORF">PSEWESI4_03900</name>
</gene>
<dbReference type="Proteomes" id="UP000583387">
    <property type="component" value="Unassembled WGS sequence"/>
</dbReference>